<dbReference type="AlphaFoldDB" id="A0A3S3NFK6"/>
<feature type="non-terminal residue" evidence="2">
    <location>
        <position position="122"/>
    </location>
</feature>
<protein>
    <submittedName>
        <fullName evidence="2">Uncharacterized protein</fullName>
    </submittedName>
</protein>
<gene>
    <name evidence="2" type="ORF">B4U79_13048</name>
</gene>
<evidence type="ECO:0000313" key="3">
    <source>
        <dbReference type="Proteomes" id="UP000285301"/>
    </source>
</evidence>
<sequence length="122" mass="13248">MWRAFGTDTDSSEPKGHTSYFRPRISSISGVLHSMTKQRFLTPPTTAVKEDVEHTASSSINPSSYDYGFDTSRINGTCLMGNIAPSPSRSSYGDVMAYSRSPSARASIDSTVAHGVYNLDTD</sequence>
<keyword evidence="3" id="KW-1185">Reference proteome</keyword>
<dbReference type="OrthoDB" id="6492338at2759"/>
<accession>A0A3S3NFK6</accession>
<evidence type="ECO:0000313" key="2">
    <source>
        <dbReference type="EMBL" id="RWS01666.1"/>
    </source>
</evidence>
<name>A0A3S3NFK6_9ACAR</name>
<feature type="region of interest" description="Disordered" evidence="1">
    <location>
        <begin position="1"/>
        <end position="21"/>
    </location>
</feature>
<proteinExistence type="predicted"/>
<reference evidence="2 3" key="1">
    <citation type="journal article" date="2018" name="Gigascience">
        <title>Genomes of trombidid mites reveal novel predicted allergens and laterally-transferred genes associated with secondary metabolism.</title>
        <authorList>
            <person name="Dong X."/>
            <person name="Chaisiri K."/>
            <person name="Xia D."/>
            <person name="Armstrong S.D."/>
            <person name="Fang Y."/>
            <person name="Donnelly M.J."/>
            <person name="Kadowaki T."/>
            <person name="McGarry J.W."/>
            <person name="Darby A.C."/>
            <person name="Makepeace B.L."/>
        </authorList>
    </citation>
    <scope>NUCLEOTIDE SEQUENCE [LARGE SCALE GENOMIC DNA]</scope>
    <source>
        <strain evidence="2">UoL-WK</strain>
    </source>
</reference>
<comment type="caution">
    <text evidence="2">The sequence shown here is derived from an EMBL/GenBank/DDBJ whole genome shotgun (WGS) entry which is preliminary data.</text>
</comment>
<evidence type="ECO:0000256" key="1">
    <source>
        <dbReference type="SAM" id="MobiDB-lite"/>
    </source>
</evidence>
<dbReference type="Proteomes" id="UP000285301">
    <property type="component" value="Unassembled WGS sequence"/>
</dbReference>
<organism evidence="2 3">
    <name type="scientific">Dinothrombium tinctorium</name>
    <dbReference type="NCBI Taxonomy" id="1965070"/>
    <lineage>
        <taxon>Eukaryota</taxon>
        <taxon>Metazoa</taxon>
        <taxon>Ecdysozoa</taxon>
        <taxon>Arthropoda</taxon>
        <taxon>Chelicerata</taxon>
        <taxon>Arachnida</taxon>
        <taxon>Acari</taxon>
        <taxon>Acariformes</taxon>
        <taxon>Trombidiformes</taxon>
        <taxon>Prostigmata</taxon>
        <taxon>Anystina</taxon>
        <taxon>Parasitengona</taxon>
        <taxon>Trombidioidea</taxon>
        <taxon>Trombidiidae</taxon>
        <taxon>Dinothrombium</taxon>
    </lineage>
</organism>
<dbReference type="EMBL" id="NCKU01008813">
    <property type="protein sequence ID" value="RWS01666.1"/>
    <property type="molecule type" value="Genomic_DNA"/>
</dbReference>